<dbReference type="Proteomes" id="UP000076858">
    <property type="component" value="Unassembled WGS sequence"/>
</dbReference>
<accession>A0A162NRQ4</accession>
<evidence type="ECO:0000313" key="1">
    <source>
        <dbReference type="EMBL" id="KZS18210.1"/>
    </source>
</evidence>
<gene>
    <name evidence="1" type="ORF">APZ42_015645</name>
</gene>
<reference evidence="1 2" key="1">
    <citation type="submission" date="2016-03" db="EMBL/GenBank/DDBJ databases">
        <title>EvidentialGene: Evidence-directed Construction of Genes on Genomes.</title>
        <authorList>
            <person name="Gilbert D.G."/>
            <person name="Choi J.-H."/>
            <person name="Mockaitis K."/>
            <person name="Colbourne J."/>
            <person name="Pfrender M."/>
        </authorList>
    </citation>
    <scope>NUCLEOTIDE SEQUENCE [LARGE SCALE GENOMIC DNA]</scope>
    <source>
        <strain evidence="1 2">Xinb3</strain>
        <tissue evidence="1">Complete organism</tissue>
    </source>
</reference>
<keyword evidence="2" id="KW-1185">Reference proteome</keyword>
<organism evidence="1 2">
    <name type="scientific">Daphnia magna</name>
    <dbReference type="NCBI Taxonomy" id="35525"/>
    <lineage>
        <taxon>Eukaryota</taxon>
        <taxon>Metazoa</taxon>
        <taxon>Ecdysozoa</taxon>
        <taxon>Arthropoda</taxon>
        <taxon>Crustacea</taxon>
        <taxon>Branchiopoda</taxon>
        <taxon>Diplostraca</taxon>
        <taxon>Cladocera</taxon>
        <taxon>Anomopoda</taxon>
        <taxon>Daphniidae</taxon>
        <taxon>Daphnia</taxon>
    </lineage>
</organism>
<dbReference type="EMBL" id="LRGB01000547">
    <property type="protein sequence ID" value="KZS18210.1"/>
    <property type="molecule type" value="Genomic_DNA"/>
</dbReference>
<sequence length="62" mass="7187">MRYRNSESSNLALRSVYPHTRLWDNIGIRMVYTHCPVSNAESKVCRHLNTHLQSILLNCADT</sequence>
<dbReference type="AlphaFoldDB" id="A0A162NRQ4"/>
<evidence type="ECO:0000313" key="2">
    <source>
        <dbReference type="Proteomes" id="UP000076858"/>
    </source>
</evidence>
<proteinExistence type="predicted"/>
<comment type="caution">
    <text evidence="1">The sequence shown here is derived from an EMBL/GenBank/DDBJ whole genome shotgun (WGS) entry which is preliminary data.</text>
</comment>
<protein>
    <submittedName>
        <fullName evidence="1">Uncharacterized protein</fullName>
    </submittedName>
</protein>
<name>A0A162NRQ4_9CRUS</name>